<dbReference type="AlphaFoldDB" id="A0A3Q3QGT7"/>
<dbReference type="GO" id="GO:0007399">
    <property type="term" value="P:nervous system development"/>
    <property type="evidence" value="ECO:0007669"/>
    <property type="project" value="UniProtKB-ARBA"/>
</dbReference>
<dbReference type="InterPro" id="IPR011022">
    <property type="entry name" value="Arrestin_C-like"/>
</dbReference>
<organism evidence="3 4">
    <name type="scientific">Monopterus albus</name>
    <name type="common">Swamp eel</name>
    <dbReference type="NCBI Taxonomy" id="43700"/>
    <lineage>
        <taxon>Eukaryota</taxon>
        <taxon>Metazoa</taxon>
        <taxon>Chordata</taxon>
        <taxon>Craniata</taxon>
        <taxon>Vertebrata</taxon>
        <taxon>Euteleostomi</taxon>
        <taxon>Actinopterygii</taxon>
        <taxon>Neopterygii</taxon>
        <taxon>Teleostei</taxon>
        <taxon>Neoteleostei</taxon>
        <taxon>Acanthomorphata</taxon>
        <taxon>Anabantaria</taxon>
        <taxon>Synbranchiformes</taxon>
        <taxon>Synbranchidae</taxon>
        <taxon>Monopterus</taxon>
    </lineage>
</organism>
<evidence type="ECO:0000313" key="4">
    <source>
        <dbReference type="Proteomes" id="UP000261600"/>
    </source>
</evidence>
<dbReference type="Ensembl" id="ENSMALT00000012577.1">
    <property type="protein sequence ID" value="ENSMALP00000012316.1"/>
    <property type="gene ID" value="ENSMALG00000008741.1"/>
</dbReference>
<evidence type="ECO:0000259" key="2">
    <source>
        <dbReference type="Pfam" id="PF02752"/>
    </source>
</evidence>
<name>A0A3Q3QGT7_MONAL</name>
<dbReference type="Pfam" id="PF02752">
    <property type="entry name" value="Arrestin_C"/>
    <property type="match status" value="1"/>
</dbReference>
<sequence>MSLCTEHLWHLTLCCFSLGETMVIAAKVDNSSSKDMTPKFTLIQDVLYLANSSTKHKSNVIFRMAGKGIKPQTQEELKCEVKIPCDQKPTIQNCDIIKVEYHLKSYFHLIL</sequence>
<dbReference type="InterPro" id="IPR014752">
    <property type="entry name" value="Arrestin-like_C"/>
</dbReference>
<evidence type="ECO:0000256" key="1">
    <source>
        <dbReference type="SAM" id="SignalP"/>
    </source>
</evidence>
<dbReference type="SUPFAM" id="SSF81296">
    <property type="entry name" value="E set domains"/>
    <property type="match status" value="1"/>
</dbReference>
<evidence type="ECO:0000313" key="3">
    <source>
        <dbReference type="Ensembl" id="ENSMALP00000012316.1"/>
    </source>
</evidence>
<feature type="domain" description="Arrestin C-terminal-like" evidence="2">
    <location>
        <begin position="14"/>
        <end position="109"/>
    </location>
</feature>
<reference evidence="3" key="1">
    <citation type="submission" date="2025-08" db="UniProtKB">
        <authorList>
            <consortium name="Ensembl"/>
        </authorList>
    </citation>
    <scope>IDENTIFICATION</scope>
</reference>
<feature type="signal peptide" evidence="1">
    <location>
        <begin position="1"/>
        <end position="25"/>
    </location>
</feature>
<accession>A0A3Q3QGT7</accession>
<keyword evidence="1" id="KW-0732">Signal</keyword>
<dbReference type="InterPro" id="IPR014756">
    <property type="entry name" value="Ig_E-set"/>
</dbReference>
<protein>
    <recommendedName>
        <fullName evidence="2">Arrestin C-terminal-like domain-containing protein</fullName>
    </recommendedName>
</protein>
<dbReference type="Gene3D" id="2.60.40.640">
    <property type="match status" value="1"/>
</dbReference>
<reference evidence="3" key="2">
    <citation type="submission" date="2025-09" db="UniProtKB">
        <authorList>
            <consortium name="Ensembl"/>
        </authorList>
    </citation>
    <scope>IDENTIFICATION</scope>
</reference>
<dbReference type="Proteomes" id="UP000261600">
    <property type="component" value="Unplaced"/>
</dbReference>
<feature type="chain" id="PRO_5018616260" description="Arrestin C-terminal-like domain-containing protein" evidence="1">
    <location>
        <begin position="26"/>
        <end position="111"/>
    </location>
</feature>
<keyword evidence="4" id="KW-1185">Reference proteome</keyword>
<proteinExistence type="predicted"/>